<accession>A0AAU6SYW6</accession>
<dbReference type="AlphaFoldDB" id="A0AAU6SYW6"/>
<evidence type="ECO:0000313" key="1">
    <source>
        <dbReference type="EMBL" id="XAG25196.1"/>
    </source>
</evidence>
<name>A0AAU6SYW6_UNCXX</name>
<sequence length="76" mass="8612">MADLFYRVLGGMIARALRFEEEGLGVFLPHTVLGYPFFYLKPQWCVPPLFTFFVNQSEYRVGLIDGFGSAGDVASW</sequence>
<reference evidence="1" key="1">
    <citation type="submission" date="2022-03" db="EMBL/GenBank/DDBJ databases">
        <title>Sea Food Isolates.</title>
        <authorList>
            <person name="Li c."/>
        </authorList>
    </citation>
    <scope>NUCLEOTIDE SEQUENCE</scope>
    <source>
        <strain evidence="1">19CA03SA04</strain>
    </source>
</reference>
<proteinExistence type="predicted"/>
<gene>
    <name evidence="1" type="ORF">MRM62_03200</name>
</gene>
<dbReference type="EMBL" id="CP095340">
    <property type="protein sequence ID" value="XAG25196.1"/>
    <property type="molecule type" value="Genomic_DNA"/>
</dbReference>
<protein>
    <submittedName>
        <fullName evidence="1">Uncharacterized protein</fullName>
    </submittedName>
</protein>
<organism evidence="1">
    <name type="scientific">bacterium 19CA03SA04</name>
    <dbReference type="NCBI Taxonomy" id="2920698"/>
    <lineage>
        <taxon>Bacteria</taxon>
    </lineage>
</organism>